<dbReference type="STRING" id="5098.A0A507QJU5"/>
<gene>
    <name evidence="3" type="ORF">MPDQ_004421</name>
</gene>
<feature type="region of interest" description="Disordered" evidence="1">
    <location>
        <begin position="230"/>
        <end position="279"/>
    </location>
</feature>
<dbReference type="InterPro" id="IPR004148">
    <property type="entry name" value="BAR_dom"/>
</dbReference>
<feature type="domain" description="BAR" evidence="2">
    <location>
        <begin position="15"/>
        <end position="237"/>
    </location>
</feature>
<evidence type="ECO:0000313" key="3">
    <source>
        <dbReference type="EMBL" id="TQB67891.1"/>
    </source>
</evidence>
<evidence type="ECO:0000259" key="2">
    <source>
        <dbReference type="PROSITE" id="PS51021"/>
    </source>
</evidence>
<name>A0A507QJU5_MONPU</name>
<evidence type="ECO:0000256" key="1">
    <source>
        <dbReference type="SAM" id="MobiDB-lite"/>
    </source>
</evidence>
<keyword evidence="4" id="KW-1185">Reference proteome</keyword>
<dbReference type="Pfam" id="PF03114">
    <property type="entry name" value="BAR"/>
    <property type="match status" value="1"/>
</dbReference>
<organism evidence="3 4">
    <name type="scientific">Monascus purpureus</name>
    <name type="common">Red mold</name>
    <name type="synonym">Monascus anka</name>
    <dbReference type="NCBI Taxonomy" id="5098"/>
    <lineage>
        <taxon>Eukaryota</taxon>
        <taxon>Fungi</taxon>
        <taxon>Dikarya</taxon>
        <taxon>Ascomycota</taxon>
        <taxon>Pezizomycotina</taxon>
        <taxon>Eurotiomycetes</taxon>
        <taxon>Eurotiomycetidae</taxon>
        <taxon>Eurotiales</taxon>
        <taxon>Aspergillaceae</taxon>
        <taxon>Monascus</taxon>
    </lineage>
</organism>
<dbReference type="SMART" id="SM00721">
    <property type="entry name" value="BAR"/>
    <property type="match status" value="1"/>
</dbReference>
<protein>
    <recommendedName>
        <fullName evidence="2">BAR domain-containing protein</fullName>
    </recommendedName>
</protein>
<feature type="region of interest" description="Disordered" evidence="1">
    <location>
        <begin position="310"/>
        <end position="425"/>
    </location>
</feature>
<dbReference type="GO" id="GO:0005737">
    <property type="term" value="C:cytoplasm"/>
    <property type="evidence" value="ECO:0007669"/>
    <property type="project" value="InterPro"/>
</dbReference>
<dbReference type="EMBL" id="VIFY01000286">
    <property type="protein sequence ID" value="TQB67891.1"/>
    <property type="molecule type" value="Genomic_DNA"/>
</dbReference>
<dbReference type="InterPro" id="IPR027267">
    <property type="entry name" value="AH/BAR_dom_sf"/>
</dbReference>
<feature type="compositionally biased region" description="Polar residues" evidence="1">
    <location>
        <begin position="313"/>
        <end position="322"/>
    </location>
</feature>
<proteinExistence type="predicted"/>
<sequence length="425" mass="47758">MHVNRKFDRFKQWAGERMGGEVKTNVSDDFKARETEMTTRHEGLDRVHKSATAYIKSISKKSEGEDKERILPVGHLGGSLISYGEGFDGNSKYGQCLIMFGRAEERLARIQESYAAQASATWLESQERNLTQLKEYQSARKKLDTRRLAYDTSLSKVQKAKKEDYRIEEELRVQRVKYEESSDDVYRRMEDIKESDEEAVVDLASFLDAQLAYYDKCREVLLQLKSDWPVASPSRTQTPSGRRTGRPRANTAHSFYERYEPLHEEPLARESRSTARSSPLVELPVREGFQAGLSSQRPILNRTSTFEGPMQLRQEQSQSPSLQRLPRAGSVSYGPRPSVSRSGSYADVSDEGDPFNSSTTELPYRGSVSSQATSHSPVSPSSSTTNLNSTVASKKAPPPPPPLRAKKPPPPPPPMKRFSNSTSNV</sequence>
<dbReference type="SUPFAM" id="SSF103657">
    <property type="entry name" value="BAR/IMD domain-like"/>
    <property type="match status" value="1"/>
</dbReference>
<evidence type="ECO:0000313" key="4">
    <source>
        <dbReference type="Proteomes" id="UP000319663"/>
    </source>
</evidence>
<dbReference type="Gene3D" id="1.20.1270.60">
    <property type="entry name" value="Arfaptin homology (AH) domain/BAR domain"/>
    <property type="match status" value="1"/>
</dbReference>
<comment type="caution">
    <text evidence="3">The sequence shown here is derived from an EMBL/GenBank/DDBJ whole genome shotgun (WGS) entry which is preliminary data.</text>
</comment>
<dbReference type="PROSITE" id="PS51021">
    <property type="entry name" value="BAR"/>
    <property type="match status" value="1"/>
</dbReference>
<feature type="compositionally biased region" description="Pro residues" evidence="1">
    <location>
        <begin position="396"/>
        <end position="415"/>
    </location>
</feature>
<reference evidence="3 4" key="1">
    <citation type="submission" date="2019-06" db="EMBL/GenBank/DDBJ databases">
        <title>Wine fermentation using esterase from Monascus purpureus.</title>
        <authorList>
            <person name="Geng C."/>
            <person name="Zhang Y."/>
        </authorList>
    </citation>
    <scope>NUCLEOTIDE SEQUENCE [LARGE SCALE GENOMIC DNA]</scope>
    <source>
        <strain evidence="3">HQ1</strain>
    </source>
</reference>
<feature type="compositionally biased region" description="Basic and acidic residues" evidence="1">
    <location>
        <begin position="255"/>
        <end position="273"/>
    </location>
</feature>
<accession>A0A507QJU5</accession>
<dbReference type="Proteomes" id="UP000319663">
    <property type="component" value="Unassembled WGS sequence"/>
</dbReference>
<dbReference type="AlphaFoldDB" id="A0A507QJU5"/>
<feature type="compositionally biased region" description="Low complexity" evidence="1">
    <location>
        <begin position="367"/>
        <end position="395"/>
    </location>
</feature>